<dbReference type="OrthoDB" id="9814110at2"/>
<evidence type="ECO:0000313" key="3">
    <source>
        <dbReference type="Proteomes" id="UP000193396"/>
    </source>
</evidence>
<evidence type="ECO:0000313" key="2">
    <source>
        <dbReference type="EMBL" id="OSQ50090.1"/>
    </source>
</evidence>
<proteinExistence type="predicted"/>
<keyword evidence="1" id="KW-0812">Transmembrane</keyword>
<dbReference type="RefSeq" id="WP_085614932.1">
    <property type="nucleotide sequence ID" value="NZ_JFKB01000001.1"/>
</dbReference>
<name>A0A1Y2LFN0_9PROT</name>
<dbReference type="EMBL" id="JFKB01000001">
    <property type="protein sequence ID" value="OSQ50090.1"/>
    <property type="molecule type" value="Genomic_DNA"/>
</dbReference>
<accession>A0A1Y2LFN0</accession>
<keyword evidence="3" id="KW-1185">Reference proteome</keyword>
<dbReference type="STRING" id="1293890.TALK_00910"/>
<feature type="transmembrane region" description="Helical" evidence="1">
    <location>
        <begin position="565"/>
        <end position="589"/>
    </location>
</feature>
<keyword evidence="1" id="KW-0472">Membrane</keyword>
<comment type="caution">
    <text evidence="2">The sequence shown here is derived from an EMBL/GenBank/DDBJ whole genome shotgun (WGS) entry which is preliminary data.</text>
</comment>
<sequence length="616" mass="70795">MTLRIKCLLSVWGQKYIDEFLSLSAPTVLASGNLPALTQGADLEFLVLTTRESVKVFQESEVFSEIERTCPVRFIFIDDLVPGRMYGVTLTLAYARGIADSGILQTDTHFIFMNADFVYADNSFSTILTKIQQGHTCIVAPSLRVVSENVVEEINSHKKTGEMKLSFSPRQLVRISLRNLHPTVVGKFINFNTGFNCKTHNQLYWKIDRNSILARHYLIFMMMIKPEKEISGVNSYCDYGFIPELVPNAKVEILADSDQFFMMELQGFKQELDFVIPNKLNIKDIASELSNWTTKEHRDVSQYDIIFHSEDITEEATIVAREAKDIVQSIEHLMTSPINHCFHMYWVKGVINWKSNRGDSSLPSEVNADFDMKKYKYYNFMINIRKIFCREKKRGSFLRRDWIDYYNFKKWIRSCKKEKGSNNVAIIGTEDELLKRILDDQGVNWIDMSSLSLVESICNVGSLSGEGMHIFFVNCTSGDICALLSNLDRIEYRINIQDVSIFNKVNYDNDGYNELIRSVFGLATQLRDHSGQKIYFNGSIIRSIVNKKFDYIRLMFRLLPNTAKYIILPFAVVLISFLFMERIIVHMLLLMGLGGRARVGCTSALYTAIEPSNKNR</sequence>
<protein>
    <submittedName>
        <fullName evidence="2">Uncharacterized protein</fullName>
    </submittedName>
</protein>
<dbReference type="Proteomes" id="UP000193396">
    <property type="component" value="Unassembled WGS sequence"/>
</dbReference>
<gene>
    <name evidence="2" type="ORF">TALK_00910</name>
</gene>
<dbReference type="AlphaFoldDB" id="A0A1Y2LFN0"/>
<organism evidence="2 3">
    <name type="scientific">Thalassospira alkalitolerans</name>
    <dbReference type="NCBI Taxonomy" id="1293890"/>
    <lineage>
        <taxon>Bacteria</taxon>
        <taxon>Pseudomonadati</taxon>
        <taxon>Pseudomonadota</taxon>
        <taxon>Alphaproteobacteria</taxon>
        <taxon>Rhodospirillales</taxon>
        <taxon>Thalassospiraceae</taxon>
        <taxon>Thalassospira</taxon>
    </lineage>
</organism>
<reference evidence="2 3" key="1">
    <citation type="submission" date="2014-03" db="EMBL/GenBank/DDBJ databases">
        <title>The draft genome sequence of Thalassospira alkalitolerans JCM 18968.</title>
        <authorList>
            <person name="Lai Q."/>
            <person name="Shao Z."/>
        </authorList>
    </citation>
    <scope>NUCLEOTIDE SEQUENCE [LARGE SCALE GENOMIC DNA]</scope>
    <source>
        <strain evidence="2 3">JCM 18968</strain>
    </source>
</reference>
<keyword evidence="1" id="KW-1133">Transmembrane helix</keyword>
<evidence type="ECO:0000256" key="1">
    <source>
        <dbReference type="SAM" id="Phobius"/>
    </source>
</evidence>